<dbReference type="PATRIC" id="fig|717774.3.peg.2612"/>
<feature type="binding site" evidence="2">
    <location>
        <position position="31"/>
    </location>
    <ligand>
        <name>UDP-N-acetyl-alpha-D-muramoyl-L-alanyl-D-glutamate</name>
        <dbReference type="ChEBI" id="CHEBI:83900"/>
    </ligand>
</feature>
<dbReference type="Gene3D" id="3.40.1390.10">
    <property type="entry name" value="MurE/MurF, N-terminal domain"/>
    <property type="match status" value="1"/>
</dbReference>
<dbReference type="InterPro" id="IPR036615">
    <property type="entry name" value="Mur_ligase_C_dom_sf"/>
</dbReference>
<dbReference type="NCBIfam" id="NF001126">
    <property type="entry name" value="PRK00139.1-4"/>
    <property type="match status" value="1"/>
</dbReference>
<dbReference type="KEGG" id="mme:Marme_2527"/>
<evidence type="ECO:0000256" key="1">
    <source>
        <dbReference type="ARBA" id="ARBA00005898"/>
    </source>
</evidence>
<feature type="binding site" evidence="2">
    <location>
        <position position="190"/>
    </location>
    <ligand>
        <name>UDP-N-acetyl-alpha-D-muramoyl-L-alanyl-D-glutamate</name>
        <dbReference type="ChEBI" id="CHEBI:83900"/>
    </ligand>
</feature>
<feature type="binding site" evidence="2">
    <location>
        <position position="467"/>
    </location>
    <ligand>
        <name>meso-2,6-diaminopimelate</name>
        <dbReference type="ChEBI" id="CHEBI:57791"/>
    </ligand>
</feature>
<dbReference type="GO" id="GO:0008765">
    <property type="term" value="F:UDP-N-acetylmuramoylalanyl-D-glutamate-2,6-diaminopimelate ligase activity"/>
    <property type="evidence" value="ECO:0007669"/>
    <property type="project" value="UniProtKB-UniRule"/>
</dbReference>
<dbReference type="GO" id="GO:0005524">
    <property type="term" value="F:ATP binding"/>
    <property type="evidence" value="ECO:0007669"/>
    <property type="project" value="UniProtKB-UniRule"/>
</dbReference>
<comment type="caution">
    <text evidence="2">Lacks conserved residue(s) required for the propagation of feature annotation.</text>
</comment>
<dbReference type="InterPro" id="IPR013221">
    <property type="entry name" value="Mur_ligase_cen"/>
</dbReference>
<evidence type="ECO:0000313" key="6">
    <source>
        <dbReference type="EMBL" id="ADZ91759.1"/>
    </source>
</evidence>
<keyword evidence="2" id="KW-0547">Nucleotide-binding</keyword>
<keyword evidence="2 6" id="KW-0436">Ligase</keyword>
<comment type="cofactor">
    <cofactor evidence="2">
        <name>Mg(2+)</name>
        <dbReference type="ChEBI" id="CHEBI:18420"/>
    </cofactor>
</comment>
<protein>
    <recommendedName>
        <fullName evidence="2">UDP-N-acetylmuramoyl-L-alanyl-D-glutamate--2,6-diaminopimelate ligase</fullName>
        <ecNumber evidence="2">6.3.2.13</ecNumber>
    </recommendedName>
    <alternativeName>
        <fullName evidence="2">Meso-A2pm-adding enzyme</fullName>
    </alternativeName>
    <alternativeName>
        <fullName evidence="2">Meso-diaminopimelate-adding enzyme</fullName>
    </alternativeName>
    <alternativeName>
        <fullName evidence="2">UDP-MurNAc-L-Ala-D-Glu:meso-diaminopimelate ligase</fullName>
    </alternativeName>
    <alternativeName>
        <fullName evidence="2">UDP-MurNAc-tripeptide synthetase</fullName>
    </alternativeName>
    <alternativeName>
        <fullName evidence="2">UDP-N-acetylmuramyl-tripeptide synthetase</fullName>
    </alternativeName>
</protein>
<keyword evidence="2" id="KW-0067">ATP-binding</keyword>
<keyword evidence="2 3" id="KW-0133">Cell shape</keyword>
<dbReference type="GO" id="GO:0000287">
    <property type="term" value="F:magnesium ion binding"/>
    <property type="evidence" value="ECO:0007669"/>
    <property type="project" value="UniProtKB-UniRule"/>
</dbReference>
<dbReference type="PANTHER" id="PTHR23135">
    <property type="entry name" value="MUR LIGASE FAMILY MEMBER"/>
    <property type="match status" value="1"/>
</dbReference>
<keyword evidence="2 3" id="KW-0961">Cell wall biogenesis/degradation</keyword>
<comment type="catalytic activity">
    <reaction evidence="2">
        <text>UDP-N-acetyl-alpha-D-muramoyl-L-alanyl-D-glutamate + meso-2,6-diaminopimelate + ATP = UDP-N-acetyl-alpha-D-muramoyl-L-alanyl-gamma-D-glutamyl-meso-2,6-diaminopimelate + ADP + phosphate + H(+)</text>
        <dbReference type="Rhea" id="RHEA:23676"/>
        <dbReference type="ChEBI" id="CHEBI:15378"/>
        <dbReference type="ChEBI" id="CHEBI:30616"/>
        <dbReference type="ChEBI" id="CHEBI:43474"/>
        <dbReference type="ChEBI" id="CHEBI:57791"/>
        <dbReference type="ChEBI" id="CHEBI:83900"/>
        <dbReference type="ChEBI" id="CHEBI:83905"/>
        <dbReference type="ChEBI" id="CHEBI:456216"/>
        <dbReference type="EC" id="6.3.2.13"/>
    </reaction>
</comment>
<feature type="binding site" evidence="2">
    <location>
        <position position="184"/>
    </location>
    <ligand>
        <name>UDP-N-acetyl-alpha-D-muramoyl-L-alanyl-D-glutamate</name>
        <dbReference type="ChEBI" id="CHEBI:83900"/>
    </ligand>
</feature>
<evidence type="ECO:0000259" key="4">
    <source>
        <dbReference type="Pfam" id="PF02875"/>
    </source>
</evidence>
<dbReference type="Gene3D" id="3.40.1190.10">
    <property type="entry name" value="Mur-like, catalytic domain"/>
    <property type="match status" value="1"/>
</dbReference>
<feature type="modified residue" description="N6-carboxylysine" evidence="2">
    <location>
        <position position="224"/>
    </location>
</feature>
<feature type="binding site" evidence="2">
    <location>
        <position position="386"/>
    </location>
    <ligand>
        <name>meso-2,6-diaminopimelate</name>
        <dbReference type="ChEBI" id="CHEBI:57791"/>
    </ligand>
</feature>
<sequence>MFWLEQFERYIDHTGERVDVNYPFIQVKTDSRKVSSETLFVALPGVSSNGWDYLSLVAEKGCRYAVVPTYVAKGLIASNSTDLNIIGSDDVYALLSSIVKKTIGSFPSHLIGVTGTNGKSSVSYYIAQLADAMGLSGAIIGTFGVGKLNNLESAKQTTPDVLTMLKTLAQFNQDGVDLVAFEASSHALDQDRVAGIEIDTAVFTNLTQDHLDYHGTMESYATAKRKLFRLDTLKHAVFCSKSDYCNFMAEDSKGDKSYYGERPSDDFVIRDVTYHSLGCSFLLLTKSGHYSVELPLMGEFNVDNAVAALASLWPLFDDKVALISSLTSLKGAPGRMERVTLSEGANVPVVLVDYAHTPDALSVALKALAVHSKGPITCVFGCGGDRDKGKRPEMMRAALDLADKVVLTTDNPRSEIPSEIMQDALSGVAECERQRVILDEDRRSAIEFAIATASINEIVLVAGKGHETYQEIGGVKSHFDDREEALNALKKYAQRT</sequence>
<evidence type="ECO:0000313" key="7">
    <source>
        <dbReference type="Proteomes" id="UP000001062"/>
    </source>
</evidence>
<dbReference type="Gene3D" id="3.90.190.20">
    <property type="entry name" value="Mur ligase, C-terminal domain"/>
    <property type="match status" value="1"/>
</dbReference>
<dbReference type="Pfam" id="PF02875">
    <property type="entry name" value="Mur_ligase_C"/>
    <property type="match status" value="1"/>
</dbReference>
<dbReference type="STRING" id="717774.Marme_2527"/>
<dbReference type="SUPFAM" id="SSF53244">
    <property type="entry name" value="MurD-like peptide ligases, peptide-binding domain"/>
    <property type="match status" value="1"/>
</dbReference>
<feature type="short sequence motif" description="Meso-diaminopimelate recognition motif" evidence="2">
    <location>
        <begin position="410"/>
        <end position="413"/>
    </location>
</feature>
<keyword evidence="2" id="KW-0460">Magnesium</keyword>
<accession>F2JVX3</accession>
<dbReference type="GO" id="GO:0009252">
    <property type="term" value="P:peptidoglycan biosynthetic process"/>
    <property type="evidence" value="ECO:0007669"/>
    <property type="project" value="UniProtKB-UniRule"/>
</dbReference>
<dbReference type="EMBL" id="CP002583">
    <property type="protein sequence ID" value="ADZ91759.1"/>
    <property type="molecule type" value="Genomic_DNA"/>
</dbReference>
<proteinExistence type="inferred from homology"/>
<feature type="domain" description="Mur ligase central" evidence="5">
    <location>
        <begin position="113"/>
        <end position="311"/>
    </location>
</feature>
<evidence type="ECO:0000259" key="5">
    <source>
        <dbReference type="Pfam" id="PF08245"/>
    </source>
</evidence>
<feature type="binding site" evidence="2">
    <location>
        <position position="463"/>
    </location>
    <ligand>
        <name>meso-2,6-diaminopimelate</name>
        <dbReference type="ChEBI" id="CHEBI:57791"/>
    </ligand>
</feature>
<evidence type="ECO:0000256" key="2">
    <source>
        <dbReference type="HAMAP-Rule" id="MF_00208"/>
    </source>
</evidence>
<keyword evidence="2 3" id="KW-0132">Cell division</keyword>
<dbReference type="SUPFAM" id="SSF53623">
    <property type="entry name" value="MurD-like peptide ligases, catalytic domain"/>
    <property type="match status" value="1"/>
</dbReference>
<feature type="domain" description="Mur ligase C-terminal" evidence="4">
    <location>
        <begin position="334"/>
        <end position="465"/>
    </location>
</feature>
<comment type="similarity">
    <text evidence="1 2">Belongs to the MurCDEF family. MurE subfamily.</text>
</comment>
<dbReference type="EC" id="6.3.2.13" evidence="2"/>
<feature type="binding site" evidence="2">
    <location>
        <position position="192"/>
    </location>
    <ligand>
        <name>UDP-N-acetyl-alpha-D-muramoyl-L-alanyl-D-glutamate</name>
        <dbReference type="ChEBI" id="CHEBI:83900"/>
    </ligand>
</feature>
<dbReference type="InterPro" id="IPR005761">
    <property type="entry name" value="UDP-N-AcMur-Glu-dNH2Pim_ligase"/>
</dbReference>
<organism evidence="6 7">
    <name type="scientific">Marinomonas mediterranea (strain ATCC 700492 / JCM 21426 / NBRC 103028 / MMB-1)</name>
    <dbReference type="NCBI Taxonomy" id="717774"/>
    <lineage>
        <taxon>Bacteria</taxon>
        <taxon>Pseudomonadati</taxon>
        <taxon>Pseudomonadota</taxon>
        <taxon>Gammaproteobacteria</taxon>
        <taxon>Oceanospirillales</taxon>
        <taxon>Oceanospirillaceae</taxon>
        <taxon>Marinomonas</taxon>
    </lineage>
</organism>
<comment type="PTM">
    <text evidence="2">Carboxylation is probably crucial for Mg(2+) binding and, consequently, for the gamma-phosphate positioning of ATP.</text>
</comment>
<dbReference type="HAMAP" id="MF_00208">
    <property type="entry name" value="MurE"/>
    <property type="match status" value="1"/>
</dbReference>
<name>F2JVX3_MARM1</name>
<keyword evidence="2 3" id="KW-0131">Cell cycle</keyword>
<reference evidence="6 7" key="1">
    <citation type="journal article" date="2012" name="Stand. Genomic Sci.">
        <title>Complete genome sequence of the melanogenic marine bacterium Marinomonas mediterranea type strain (MMB-1(T)).</title>
        <authorList>
            <person name="Lucas-Elio P."/>
            <person name="Goodwin L."/>
            <person name="Woyke T."/>
            <person name="Pitluck S."/>
            <person name="Nolan M."/>
            <person name="Kyrpides N.C."/>
            <person name="Detter J.C."/>
            <person name="Copeland A."/>
            <person name="Teshima H."/>
            <person name="Bruce D."/>
            <person name="Detter C."/>
            <person name="Tapia R."/>
            <person name="Han S."/>
            <person name="Land M.L."/>
            <person name="Ivanova N."/>
            <person name="Mikhailova N."/>
            <person name="Johnston A.W."/>
            <person name="Sanchez-Amat A."/>
        </authorList>
    </citation>
    <scope>NUCLEOTIDE SEQUENCE [LARGE SCALE GENOMIC DNA]</scope>
    <source>
        <strain evidence="7">ATCC 700492 / JCM 21426 / NBRC 103028 / MMB-1</strain>
    </source>
</reference>
<feature type="binding site" evidence="2">
    <location>
        <begin position="410"/>
        <end position="413"/>
    </location>
    <ligand>
        <name>meso-2,6-diaminopimelate</name>
        <dbReference type="ChEBI" id="CHEBI:57791"/>
    </ligand>
</feature>
<feature type="binding site" evidence="2">
    <location>
        <begin position="157"/>
        <end position="158"/>
    </location>
    <ligand>
        <name>UDP-N-acetyl-alpha-D-muramoyl-L-alanyl-D-glutamate</name>
        <dbReference type="ChEBI" id="CHEBI:83900"/>
    </ligand>
</feature>
<dbReference type="GO" id="GO:0005737">
    <property type="term" value="C:cytoplasm"/>
    <property type="evidence" value="ECO:0007669"/>
    <property type="project" value="UniProtKB-SubCell"/>
</dbReference>
<dbReference type="InterPro" id="IPR036565">
    <property type="entry name" value="Mur-like_cat_sf"/>
</dbReference>
<comment type="pathway">
    <text evidence="2 3">Cell wall biogenesis; peptidoglycan biosynthesis.</text>
</comment>
<feature type="binding site" evidence="2">
    <location>
        <begin position="115"/>
        <end position="121"/>
    </location>
    <ligand>
        <name>ATP</name>
        <dbReference type="ChEBI" id="CHEBI:30616"/>
    </ligand>
</feature>
<dbReference type="GO" id="GO:0008360">
    <property type="term" value="P:regulation of cell shape"/>
    <property type="evidence" value="ECO:0007669"/>
    <property type="project" value="UniProtKB-KW"/>
</dbReference>
<keyword evidence="2" id="KW-0963">Cytoplasm</keyword>
<dbReference type="Pfam" id="PF08245">
    <property type="entry name" value="Mur_ligase_M"/>
    <property type="match status" value="1"/>
</dbReference>
<dbReference type="GO" id="GO:0071555">
    <property type="term" value="P:cell wall organization"/>
    <property type="evidence" value="ECO:0007669"/>
    <property type="project" value="UniProtKB-KW"/>
</dbReference>
<evidence type="ECO:0000256" key="3">
    <source>
        <dbReference type="RuleBase" id="RU004135"/>
    </source>
</evidence>
<dbReference type="GO" id="GO:0051301">
    <property type="term" value="P:cell division"/>
    <property type="evidence" value="ECO:0007669"/>
    <property type="project" value="UniProtKB-KW"/>
</dbReference>
<dbReference type="PANTHER" id="PTHR23135:SF4">
    <property type="entry name" value="UDP-N-ACETYLMURAMOYL-L-ALANYL-D-GLUTAMATE--2,6-DIAMINOPIMELATE LIGASE MURE HOMOLOG, CHLOROPLASTIC"/>
    <property type="match status" value="1"/>
</dbReference>
<comment type="function">
    <text evidence="2">Catalyzes the addition of meso-diaminopimelic acid to the nucleotide precursor UDP-N-acetylmuramoyl-L-alanyl-D-glutamate (UMAG) in the biosynthesis of bacterial cell-wall peptidoglycan.</text>
</comment>
<dbReference type="NCBIfam" id="TIGR01085">
    <property type="entry name" value="murE"/>
    <property type="match status" value="1"/>
</dbReference>
<keyword evidence="7" id="KW-1185">Reference proteome</keyword>
<dbReference type="Proteomes" id="UP000001062">
    <property type="component" value="Chromosome"/>
</dbReference>
<dbReference type="OrthoDB" id="9800958at2"/>
<comment type="subcellular location">
    <subcellularLocation>
        <location evidence="2 3">Cytoplasm</location>
    </subcellularLocation>
</comment>
<dbReference type="InterPro" id="IPR004101">
    <property type="entry name" value="Mur_ligase_C"/>
</dbReference>
<dbReference type="eggNOG" id="COG0769">
    <property type="taxonomic scope" value="Bacteria"/>
</dbReference>
<dbReference type="InterPro" id="IPR035911">
    <property type="entry name" value="MurE/MurF_N"/>
</dbReference>
<dbReference type="HOGENOM" id="CLU_022291_3_2_6"/>
<feature type="binding site" evidence="2">
    <location>
        <position position="156"/>
    </location>
    <ligand>
        <name>UDP-N-acetyl-alpha-D-muramoyl-L-alanyl-D-glutamate</name>
        <dbReference type="ChEBI" id="CHEBI:83900"/>
    </ligand>
</feature>
<dbReference type="SUPFAM" id="SSF63418">
    <property type="entry name" value="MurE/MurF N-terminal domain"/>
    <property type="match status" value="1"/>
</dbReference>
<keyword evidence="2 3" id="KW-0573">Peptidoglycan synthesis</keyword>
<dbReference type="RefSeq" id="WP_013661663.1">
    <property type="nucleotide sequence ID" value="NC_015276.1"/>
</dbReference>
<gene>
    <name evidence="2" type="primary">murE</name>
    <name evidence="6" type="ordered locus">Marme_2527</name>
</gene>
<dbReference type="AlphaFoldDB" id="F2JVX3"/>
<dbReference type="UniPathway" id="UPA00219"/>